<accession>A0A482WDL1</accession>
<keyword evidence="2" id="KW-1185">Reference proteome</keyword>
<dbReference type="InterPro" id="IPR036875">
    <property type="entry name" value="Znf_CCHC_sf"/>
</dbReference>
<dbReference type="SUPFAM" id="SSF57756">
    <property type="entry name" value="Retrovirus zinc finger-like domains"/>
    <property type="match status" value="1"/>
</dbReference>
<comment type="caution">
    <text evidence="1">The sequence shown here is derived from an EMBL/GenBank/DDBJ whole genome shotgun (WGS) entry which is preliminary data.</text>
</comment>
<name>A0A482WDL1_ASBVE</name>
<evidence type="ECO:0000313" key="1">
    <source>
        <dbReference type="EMBL" id="RZC42513.1"/>
    </source>
</evidence>
<sequence length="162" mass="19002">MKENNLTLNQSIQCHKKGHTVNECYKKHPNRNQVRDYTENSRKIHVNQPTNDNTNISNRQNKFCRYCKNPGHLFDECRKREYNNRKFQNQERTNSSTSTTPRSETVIEIEVLNPEIKEGICPETYLHTGVYLPKAVVTVIDNKALTTILNRTDQKVKIDNIR</sequence>
<dbReference type="AlphaFoldDB" id="A0A482WDL1"/>
<protein>
    <recommendedName>
        <fullName evidence="3">CCHC-type domain-containing protein</fullName>
    </recommendedName>
</protein>
<dbReference type="EMBL" id="QDEB01007344">
    <property type="protein sequence ID" value="RZC42513.1"/>
    <property type="molecule type" value="Genomic_DNA"/>
</dbReference>
<feature type="non-terminal residue" evidence="1">
    <location>
        <position position="162"/>
    </location>
</feature>
<dbReference type="GO" id="GO:0008270">
    <property type="term" value="F:zinc ion binding"/>
    <property type="evidence" value="ECO:0007669"/>
    <property type="project" value="InterPro"/>
</dbReference>
<dbReference type="OrthoDB" id="6775742at2759"/>
<evidence type="ECO:0000313" key="2">
    <source>
        <dbReference type="Proteomes" id="UP000292052"/>
    </source>
</evidence>
<gene>
    <name evidence="1" type="ORF">BDFB_012882</name>
</gene>
<proteinExistence type="predicted"/>
<reference evidence="1 2" key="1">
    <citation type="submission" date="2017-03" db="EMBL/GenBank/DDBJ databases">
        <title>Genome of the blue death feigning beetle - Asbolus verrucosus.</title>
        <authorList>
            <person name="Rider S.D."/>
        </authorList>
    </citation>
    <scope>NUCLEOTIDE SEQUENCE [LARGE SCALE GENOMIC DNA]</scope>
    <source>
        <strain evidence="1">Butters</strain>
        <tissue evidence="1">Head and leg muscle</tissue>
    </source>
</reference>
<dbReference type="GO" id="GO:0003676">
    <property type="term" value="F:nucleic acid binding"/>
    <property type="evidence" value="ECO:0007669"/>
    <property type="project" value="InterPro"/>
</dbReference>
<evidence type="ECO:0008006" key="3">
    <source>
        <dbReference type="Google" id="ProtNLM"/>
    </source>
</evidence>
<organism evidence="1 2">
    <name type="scientific">Asbolus verrucosus</name>
    <name type="common">Desert ironclad beetle</name>
    <dbReference type="NCBI Taxonomy" id="1661398"/>
    <lineage>
        <taxon>Eukaryota</taxon>
        <taxon>Metazoa</taxon>
        <taxon>Ecdysozoa</taxon>
        <taxon>Arthropoda</taxon>
        <taxon>Hexapoda</taxon>
        <taxon>Insecta</taxon>
        <taxon>Pterygota</taxon>
        <taxon>Neoptera</taxon>
        <taxon>Endopterygota</taxon>
        <taxon>Coleoptera</taxon>
        <taxon>Polyphaga</taxon>
        <taxon>Cucujiformia</taxon>
        <taxon>Tenebrionidae</taxon>
        <taxon>Pimeliinae</taxon>
        <taxon>Asbolus</taxon>
    </lineage>
</organism>
<dbReference type="Proteomes" id="UP000292052">
    <property type="component" value="Unassembled WGS sequence"/>
</dbReference>